<evidence type="ECO:0000313" key="5">
    <source>
        <dbReference type="Proteomes" id="UP001473302"/>
    </source>
</evidence>
<dbReference type="Proteomes" id="UP001473302">
    <property type="component" value="Unassembled WGS sequence"/>
</dbReference>
<dbReference type="Pfam" id="PF20209">
    <property type="entry name" value="DUF6570"/>
    <property type="match status" value="1"/>
</dbReference>
<comment type="similarity">
    <text evidence="1">Belongs to the CCZ1 family.</text>
</comment>
<evidence type="ECO:0000256" key="1">
    <source>
        <dbReference type="ARBA" id="ARBA00005352"/>
    </source>
</evidence>
<dbReference type="PANTHER" id="PTHR13056:SF0">
    <property type="entry name" value="VACUOLAR FUSION PROTEIN CCZ1 HOMOLOG-RELATED"/>
    <property type="match status" value="1"/>
</dbReference>
<evidence type="ECO:0000313" key="4">
    <source>
        <dbReference type="EMBL" id="GAA5812682.1"/>
    </source>
</evidence>
<gene>
    <name evidence="4" type="ORF">MFLAVUS_006139</name>
</gene>
<dbReference type="Pfam" id="PF19031">
    <property type="entry name" value="Intu_longin_1"/>
    <property type="match status" value="1"/>
</dbReference>
<evidence type="ECO:0000259" key="2">
    <source>
        <dbReference type="Pfam" id="PF19031"/>
    </source>
</evidence>
<dbReference type="InterPro" id="IPR043987">
    <property type="entry name" value="CCZ1/INTU/HSP4_longin_1"/>
</dbReference>
<feature type="domain" description="DUF6570" evidence="3">
    <location>
        <begin position="627"/>
        <end position="689"/>
    </location>
</feature>
<accession>A0ABP9Z0N9</accession>
<keyword evidence="5" id="KW-1185">Reference proteome</keyword>
<evidence type="ECO:0000259" key="3">
    <source>
        <dbReference type="Pfam" id="PF20209"/>
    </source>
</evidence>
<dbReference type="InterPro" id="IPR046700">
    <property type="entry name" value="DUF6570"/>
</dbReference>
<feature type="domain" description="CCZ1/INTU/HSP4 first Longin" evidence="2">
    <location>
        <begin position="19"/>
        <end position="150"/>
    </location>
</feature>
<dbReference type="InterPro" id="IPR013176">
    <property type="entry name" value="Ccz1"/>
</dbReference>
<name>A0ABP9Z0N9_9FUNG</name>
<proteinExistence type="inferred from homology"/>
<organism evidence="4 5">
    <name type="scientific">Mucor flavus</name>
    <dbReference type="NCBI Taxonomy" id="439312"/>
    <lineage>
        <taxon>Eukaryota</taxon>
        <taxon>Fungi</taxon>
        <taxon>Fungi incertae sedis</taxon>
        <taxon>Mucoromycota</taxon>
        <taxon>Mucoromycotina</taxon>
        <taxon>Mucoromycetes</taxon>
        <taxon>Mucorales</taxon>
        <taxon>Mucorineae</taxon>
        <taxon>Mucoraceae</taxon>
        <taxon>Mucor</taxon>
    </lineage>
</organism>
<reference evidence="4 5" key="1">
    <citation type="submission" date="2024-04" db="EMBL/GenBank/DDBJ databases">
        <title>genome sequences of Mucor flavus KT1a and Helicostylum pulchrum KT1b strains isolated from the surface of a dry-aged beef.</title>
        <authorList>
            <person name="Toyotome T."/>
            <person name="Hosono M."/>
            <person name="Torimaru M."/>
            <person name="Fukuda K."/>
            <person name="Mikami N."/>
        </authorList>
    </citation>
    <scope>NUCLEOTIDE SEQUENCE [LARGE SCALE GENOMIC DNA]</scope>
    <source>
        <strain evidence="4 5">KT1a</strain>
    </source>
</reference>
<protein>
    <recommendedName>
        <fullName evidence="6">CCZ1/INTU/HSP4 first Longin domain-containing protein</fullName>
    </recommendedName>
</protein>
<comment type="caution">
    <text evidence="4">The sequence shown here is derived from an EMBL/GenBank/DDBJ whole genome shotgun (WGS) entry which is preliminary data.</text>
</comment>
<dbReference type="EMBL" id="BAABUK010000014">
    <property type="protein sequence ID" value="GAA5812682.1"/>
    <property type="molecule type" value="Genomic_DNA"/>
</dbReference>
<dbReference type="PANTHER" id="PTHR13056">
    <property type="entry name" value="VACUOLAR FUSION PROTEIN CCZ1 HOMOLOG-RELATED"/>
    <property type="match status" value="1"/>
</dbReference>
<sequence length="837" mass="95186">MSLEDEAVMPRLGRNSPTLSYFCVYNPSLGQSEENTKDQILYYTAKKVVPADVKMKQIGLAQALVNFTSTFSPSQPTQNVHSQKNRMIFLQPEPGFWIHMCVELGILRKQIKDSKGKEKLVTEYLDSQLNDNALEAVLKIGYEQFKLLNGTFGSILYGDDNTVEIPNRQRTRALMHAIEEFFSEWIWKWDFDRLDIMCFTAVFNGVPVQPVLRNNYLRVNELDEAIKTKFDQLISHIFVLDLQDGGLVYRSPSLLVRDICSLRKYVLKKVEKYLKQEKRRLDIDSTTVKKDAKMSGLKSFTKSISTSQILNYFSVGSKSTESVSSPVNANTDTSLPATAEITTAPSSPIASFVPETASSQGIFLTGLVESTAIGMNGEERPVTRSELVRVHISSNQDDEQSDELTEYYLLIYKHKSNLVWSFLLSATSKSENLLSDPMFYTELEKYMTEKKLDELTLVLKENIISMQEKSFNLGKNYKCFYYDNTTLNIKSTMIDLIKDKKANLQVTNEMLLQLLEIRQDFEKIPRTSEVYTRSTTNHWVAGHRLYNTLRSIEDTSTIHENRSSLDEYSRDEDMNDFTELYLVAAKKDTSLADVEETLNADLDFILNFEREKNVFYVICYSEVLKVNIPRLSLKNGFEYVTIPDCISKLNRIEERLVSPRHVFQSIWTVAEARARRSSHEKNYMQGNVNLDDVLEAAMFLANTWLEAAIEILNQMGEENSVTDGVETEIEEGGITENDIPKLVDQSNAETLSIMKTEKFISVSFDTIVGQGGNASGRKYLLDYASDTSLPYHKTGSLVKELQLQLDVRYTLTSNTDTSDGLVNGSTGYLNTSIAVYL</sequence>
<evidence type="ECO:0008006" key="6">
    <source>
        <dbReference type="Google" id="ProtNLM"/>
    </source>
</evidence>